<dbReference type="SUPFAM" id="SSF51735">
    <property type="entry name" value="NAD(P)-binding Rossmann-fold domains"/>
    <property type="match status" value="1"/>
</dbReference>
<dbReference type="PANTHER" id="PTHR42687:SF1">
    <property type="entry name" value="L-THREONINE 3-DEHYDROGENASE, MITOCHONDRIAL"/>
    <property type="match status" value="1"/>
</dbReference>
<feature type="domain" description="NAD-dependent epimerase/dehydratase" evidence="2">
    <location>
        <begin position="5"/>
        <end position="231"/>
    </location>
</feature>
<dbReference type="AlphaFoldDB" id="A0A1H9ASX3"/>
<evidence type="ECO:0000313" key="4">
    <source>
        <dbReference type="Proteomes" id="UP000199021"/>
    </source>
</evidence>
<dbReference type="GO" id="GO:0006567">
    <property type="term" value="P:L-threonine catabolic process"/>
    <property type="evidence" value="ECO:0007669"/>
    <property type="project" value="TreeGrafter"/>
</dbReference>
<comment type="similarity">
    <text evidence="1">Belongs to the NAD(P)-dependent epimerase/dehydratase family.</text>
</comment>
<dbReference type="InParanoid" id="A0A1H9ASX3"/>
<accession>A0A1H9ASX3</accession>
<dbReference type="OrthoDB" id="9779902at2"/>
<sequence>MQPTILVTGANGQLGSVLIPALRGRYGSERVIASDIRSVPNYRGRFELIDATDADRLTQVVREQNVTQIYHLAAILSASGEQQPIRTWNINMSAFLNVLEVSRQEGIDKVFYPSSIAVFGEGAELDHTPNDSVLDPLTSYGISKAAGENWAQYYFAKYGLDVRSIRYPGVIGHQSDPGGGTTDYAVEIFHAAVQGKPFSCFLQADERLPMIFMDDAIRATLELMEAPKENIRIRTSYNLAGASFSPEEVTAAIRQYYPDFDVSYVPDYRQEIAAKWPNSIDDSAARGDWGWQPEYDLKKMAKTMIEALQKRYNRETPLLGNNQFAA</sequence>
<evidence type="ECO:0000259" key="2">
    <source>
        <dbReference type="Pfam" id="PF01370"/>
    </source>
</evidence>
<proteinExistence type="inferred from homology"/>
<name>A0A1H9ASX3_9BACT</name>
<dbReference type="InterPro" id="IPR051225">
    <property type="entry name" value="NAD(P)_epim/dehydratase"/>
</dbReference>
<dbReference type="PANTHER" id="PTHR42687">
    <property type="entry name" value="L-THREONINE 3-DEHYDROGENASE"/>
    <property type="match status" value="1"/>
</dbReference>
<keyword evidence="4" id="KW-1185">Reference proteome</keyword>
<organism evidence="3 4">
    <name type="scientific">Neolewinella agarilytica</name>
    <dbReference type="NCBI Taxonomy" id="478744"/>
    <lineage>
        <taxon>Bacteria</taxon>
        <taxon>Pseudomonadati</taxon>
        <taxon>Bacteroidota</taxon>
        <taxon>Saprospiria</taxon>
        <taxon>Saprospirales</taxon>
        <taxon>Lewinellaceae</taxon>
        <taxon>Neolewinella</taxon>
    </lineage>
</organism>
<dbReference type="Gene3D" id="3.40.50.720">
    <property type="entry name" value="NAD(P)-binding Rossmann-like Domain"/>
    <property type="match status" value="1"/>
</dbReference>
<evidence type="ECO:0000313" key="3">
    <source>
        <dbReference type="EMBL" id="SEP79810.1"/>
    </source>
</evidence>
<dbReference type="InterPro" id="IPR036291">
    <property type="entry name" value="NAD(P)-bd_dom_sf"/>
</dbReference>
<reference evidence="4" key="1">
    <citation type="submission" date="2016-10" db="EMBL/GenBank/DDBJ databases">
        <authorList>
            <person name="Varghese N."/>
            <person name="Submissions S."/>
        </authorList>
    </citation>
    <scope>NUCLEOTIDE SEQUENCE [LARGE SCALE GENOMIC DNA]</scope>
    <source>
        <strain evidence="4">DSM 24740</strain>
    </source>
</reference>
<dbReference type="Pfam" id="PF01370">
    <property type="entry name" value="Epimerase"/>
    <property type="match status" value="1"/>
</dbReference>
<dbReference type="RefSeq" id="WP_090165396.1">
    <property type="nucleotide sequence ID" value="NZ_FOFB01000002.1"/>
</dbReference>
<dbReference type="Proteomes" id="UP000199021">
    <property type="component" value="Unassembled WGS sequence"/>
</dbReference>
<dbReference type="GO" id="GO:0008743">
    <property type="term" value="F:L-threonine 3-dehydrogenase activity"/>
    <property type="evidence" value="ECO:0007669"/>
    <property type="project" value="TreeGrafter"/>
</dbReference>
<evidence type="ECO:0000256" key="1">
    <source>
        <dbReference type="ARBA" id="ARBA00007637"/>
    </source>
</evidence>
<gene>
    <name evidence="3" type="ORF">SAMN05444359_102217</name>
</gene>
<dbReference type="InterPro" id="IPR001509">
    <property type="entry name" value="Epimerase_deHydtase"/>
</dbReference>
<dbReference type="EMBL" id="FOFB01000002">
    <property type="protein sequence ID" value="SEP79810.1"/>
    <property type="molecule type" value="Genomic_DNA"/>
</dbReference>
<protein>
    <submittedName>
        <fullName evidence="3">L-threonine 3-dehydrogenase</fullName>
    </submittedName>
</protein>
<dbReference type="STRING" id="478744.SAMN05444359_102217"/>